<feature type="transmembrane region" description="Helical" evidence="4">
    <location>
        <begin position="104"/>
        <end position="122"/>
    </location>
</feature>
<keyword evidence="7" id="KW-1185">Reference proteome</keyword>
<accession>A0A7S3ZN68</accession>
<dbReference type="InterPro" id="IPR036259">
    <property type="entry name" value="MFS_trans_sf"/>
</dbReference>
<dbReference type="EMBL" id="CAKKNE010000003">
    <property type="protein sequence ID" value="CAH0372708.1"/>
    <property type="molecule type" value="Genomic_DNA"/>
</dbReference>
<dbReference type="AlphaFoldDB" id="A0A7S3ZN68"/>
<dbReference type="Proteomes" id="UP000789595">
    <property type="component" value="Unassembled WGS sequence"/>
</dbReference>
<keyword evidence="2 4" id="KW-1133">Transmembrane helix</keyword>
<protein>
    <recommendedName>
        <fullName evidence="8">Major facilitator superfamily (MFS) profile domain-containing protein</fullName>
    </recommendedName>
</protein>
<dbReference type="Pfam" id="PF07690">
    <property type="entry name" value="MFS_1"/>
    <property type="match status" value="1"/>
</dbReference>
<feature type="transmembrane region" description="Helical" evidence="4">
    <location>
        <begin position="403"/>
        <end position="425"/>
    </location>
</feature>
<reference evidence="6" key="2">
    <citation type="submission" date="2021-11" db="EMBL/GenBank/DDBJ databases">
        <authorList>
            <consortium name="Genoscope - CEA"/>
            <person name="William W."/>
        </authorList>
    </citation>
    <scope>NUCLEOTIDE SEQUENCE</scope>
</reference>
<organism evidence="5">
    <name type="scientific">Pelagomonas calceolata</name>
    <dbReference type="NCBI Taxonomy" id="35677"/>
    <lineage>
        <taxon>Eukaryota</taxon>
        <taxon>Sar</taxon>
        <taxon>Stramenopiles</taxon>
        <taxon>Ochrophyta</taxon>
        <taxon>Pelagophyceae</taxon>
        <taxon>Pelagomonadales</taxon>
        <taxon>Pelagomonadaceae</taxon>
        <taxon>Pelagomonas</taxon>
    </lineage>
</organism>
<dbReference type="InterPro" id="IPR011701">
    <property type="entry name" value="MFS"/>
</dbReference>
<proteinExistence type="predicted"/>
<dbReference type="OrthoDB" id="188328at2759"/>
<dbReference type="EMBL" id="HBIW01004961">
    <property type="protein sequence ID" value="CAE0688615.1"/>
    <property type="molecule type" value="Transcribed_RNA"/>
</dbReference>
<dbReference type="Gene3D" id="1.20.1250.20">
    <property type="entry name" value="MFS general substrate transporter like domains"/>
    <property type="match status" value="1"/>
</dbReference>
<dbReference type="SUPFAM" id="SSF103473">
    <property type="entry name" value="MFS general substrate transporter"/>
    <property type="match status" value="1"/>
</dbReference>
<gene>
    <name evidence="5" type="ORF">PCAL00307_LOCUS4049</name>
    <name evidence="6" type="ORF">PECAL_3P27260</name>
</gene>
<feature type="transmembrane region" description="Helical" evidence="4">
    <location>
        <begin position="188"/>
        <end position="208"/>
    </location>
</feature>
<evidence type="ECO:0000313" key="5">
    <source>
        <dbReference type="EMBL" id="CAE0688615.1"/>
    </source>
</evidence>
<sequence length="429" mass="45421">MTDDEEHASLLKTRSAEAARLGALYHETPEVANLRLWWGLCYANAMGVCGIVLVALGSTLSALAADCGTTETAVGTVFIARGIGAITGALGSARLYAPPRRGNAVMVVVLLLLSVVLLYMPFVRDVWVLHATWFLLGACTATLDTGCQIMTRKVHGVHAGPWLGANTVCFAIAGALVPLIEIVTGELFAQYATLATISVLNGAALYAAPHPESPDVRALLPPRVGVPGGKDGRHARGPYHLEIIFGGAVFWLIGGKVDCTSYISTYVRQTGVVAASKASLSVLVLWIAITVGRLVGLQDQINLKKQPTRAIFAHLAAWLLTGTVGMFATAVFPGQPWAFWTGVALYGLGNGPCVGYCYDLVNRMTVATEEGMSIVMFGLNFGASLVPYLTTVIWDYTSSGPGVLIWVTLLSMFIPMPLLVAAAMVGKVD</sequence>
<name>A0A7S3ZN68_9STRA</name>
<feature type="transmembrane region" description="Helical" evidence="4">
    <location>
        <begin position="310"/>
        <end position="331"/>
    </location>
</feature>
<evidence type="ECO:0008006" key="8">
    <source>
        <dbReference type="Google" id="ProtNLM"/>
    </source>
</evidence>
<evidence type="ECO:0000256" key="3">
    <source>
        <dbReference type="ARBA" id="ARBA00023136"/>
    </source>
</evidence>
<feature type="transmembrane region" description="Helical" evidence="4">
    <location>
        <begin position="373"/>
        <end position="397"/>
    </location>
</feature>
<evidence type="ECO:0000256" key="1">
    <source>
        <dbReference type="ARBA" id="ARBA00022692"/>
    </source>
</evidence>
<reference evidence="5" key="1">
    <citation type="submission" date="2021-01" db="EMBL/GenBank/DDBJ databases">
        <authorList>
            <person name="Corre E."/>
            <person name="Pelletier E."/>
            <person name="Niang G."/>
            <person name="Scheremetjew M."/>
            <person name="Finn R."/>
            <person name="Kale V."/>
            <person name="Holt S."/>
            <person name="Cochrane G."/>
            <person name="Meng A."/>
            <person name="Brown T."/>
            <person name="Cohen L."/>
        </authorList>
    </citation>
    <scope>NUCLEOTIDE SEQUENCE</scope>
    <source>
        <strain evidence="5">CCMP1756</strain>
    </source>
</reference>
<feature type="transmembrane region" description="Helical" evidence="4">
    <location>
        <begin position="337"/>
        <end position="361"/>
    </location>
</feature>
<evidence type="ECO:0000313" key="6">
    <source>
        <dbReference type="EMBL" id="CAH0372708.1"/>
    </source>
</evidence>
<feature type="transmembrane region" description="Helical" evidence="4">
    <location>
        <begin position="78"/>
        <end position="97"/>
    </location>
</feature>
<feature type="transmembrane region" description="Helical" evidence="4">
    <location>
        <begin position="162"/>
        <end position="182"/>
    </location>
</feature>
<keyword evidence="3 4" id="KW-0472">Membrane</keyword>
<dbReference type="PANTHER" id="PTHR23121">
    <property type="entry name" value="SODIUM-DEPENDENT GLUCOSE TRANSPORTER 1"/>
    <property type="match status" value="1"/>
</dbReference>
<dbReference type="PANTHER" id="PTHR23121:SF9">
    <property type="entry name" value="SODIUM-DEPENDENT GLUCOSE TRANSPORTER 1"/>
    <property type="match status" value="1"/>
</dbReference>
<evidence type="ECO:0000256" key="2">
    <source>
        <dbReference type="ARBA" id="ARBA00022989"/>
    </source>
</evidence>
<feature type="transmembrane region" description="Helical" evidence="4">
    <location>
        <begin position="36"/>
        <end position="58"/>
    </location>
</feature>
<evidence type="ECO:0000256" key="4">
    <source>
        <dbReference type="SAM" id="Phobius"/>
    </source>
</evidence>
<keyword evidence="1 4" id="KW-0812">Transmembrane</keyword>
<dbReference type="GO" id="GO:0022857">
    <property type="term" value="F:transmembrane transporter activity"/>
    <property type="evidence" value="ECO:0007669"/>
    <property type="project" value="InterPro"/>
</dbReference>
<evidence type="ECO:0000313" key="7">
    <source>
        <dbReference type="Proteomes" id="UP000789595"/>
    </source>
</evidence>
<feature type="transmembrane region" description="Helical" evidence="4">
    <location>
        <begin position="266"/>
        <end position="289"/>
    </location>
</feature>